<evidence type="ECO:0000256" key="6">
    <source>
        <dbReference type="ARBA" id="ARBA00023136"/>
    </source>
</evidence>
<evidence type="ECO:0000313" key="10">
    <source>
        <dbReference type="Proteomes" id="UP000565579"/>
    </source>
</evidence>
<protein>
    <submittedName>
        <fullName evidence="9">Multiple sugar transport system permease protein</fullName>
    </submittedName>
</protein>
<evidence type="ECO:0000256" key="7">
    <source>
        <dbReference type="RuleBase" id="RU363032"/>
    </source>
</evidence>
<keyword evidence="5 7" id="KW-1133">Transmembrane helix</keyword>
<feature type="transmembrane region" description="Helical" evidence="7">
    <location>
        <begin position="208"/>
        <end position="228"/>
    </location>
</feature>
<evidence type="ECO:0000256" key="4">
    <source>
        <dbReference type="ARBA" id="ARBA00022692"/>
    </source>
</evidence>
<comment type="similarity">
    <text evidence="7">Belongs to the binding-protein-dependent transport system permease family.</text>
</comment>
<dbReference type="EMBL" id="JACHMI010000001">
    <property type="protein sequence ID" value="MBB6548858.1"/>
    <property type="molecule type" value="Genomic_DNA"/>
</dbReference>
<keyword evidence="9" id="KW-0762">Sugar transport</keyword>
<dbReference type="InterPro" id="IPR000515">
    <property type="entry name" value="MetI-like"/>
</dbReference>
<proteinExistence type="inferred from homology"/>
<dbReference type="RefSeq" id="WP_185103278.1">
    <property type="nucleotide sequence ID" value="NZ_BAAAXY010000115.1"/>
</dbReference>
<keyword evidence="10" id="KW-1185">Reference proteome</keyword>
<evidence type="ECO:0000256" key="1">
    <source>
        <dbReference type="ARBA" id="ARBA00004651"/>
    </source>
</evidence>
<comment type="subcellular location">
    <subcellularLocation>
        <location evidence="1 7">Cell membrane</location>
        <topology evidence="1 7">Multi-pass membrane protein</topology>
    </subcellularLocation>
</comment>
<dbReference type="InterPro" id="IPR050809">
    <property type="entry name" value="UgpAE/MalFG_permease"/>
</dbReference>
<gene>
    <name evidence="9" type="ORF">HD593_003653</name>
</gene>
<keyword evidence="6 7" id="KW-0472">Membrane</keyword>
<dbReference type="PANTHER" id="PTHR43227">
    <property type="entry name" value="BLL4140 PROTEIN"/>
    <property type="match status" value="1"/>
</dbReference>
<organism evidence="9 10">
    <name type="scientific">Nonomuraea rubra</name>
    <dbReference type="NCBI Taxonomy" id="46180"/>
    <lineage>
        <taxon>Bacteria</taxon>
        <taxon>Bacillati</taxon>
        <taxon>Actinomycetota</taxon>
        <taxon>Actinomycetes</taxon>
        <taxon>Streptosporangiales</taxon>
        <taxon>Streptosporangiaceae</taxon>
        <taxon>Nonomuraea</taxon>
    </lineage>
</organism>
<evidence type="ECO:0000259" key="8">
    <source>
        <dbReference type="PROSITE" id="PS50928"/>
    </source>
</evidence>
<accession>A0A7X0NSK9</accession>
<dbReference type="GO" id="GO:0055085">
    <property type="term" value="P:transmembrane transport"/>
    <property type="evidence" value="ECO:0007669"/>
    <property type="project" value="InterPro"/>
</dbReference>
<evidence type="ECO:0000256" key="3">
    <source>
        <dbReference type="ARBA" id="ARBA00022475"/>
    </source>
</evidence>
<dbReference type="InterPro" id="IPR035906">
    <property type="entry name" value="MetI-like_sf"/>
</dbReference>
<keyword evidence="3" id="KW-1003">Cell membrane</keyword>
<evidence type="ECO:0000256" key="2">
    <source>
        <dbReference type="ARBA" id="ARBA00022448"/>
    </source>
</evidence>
<keyword evidence="2 7" id="KW-0813">Transport</keyword>
<feature type="transmembrane region" description="Helical" evidence="7">
    <location>
        <begin position="73"/>
        <end position="99"/>
    </location>
</feature>
<evidence type="ECO:0000256" key="5">
    <source>
        <dbReference type="ARBA" id="ARBA00022989"/>
    </source>
</evidence>
<keyword evidence="4 7" id="KW-0812">Transmembrane</keyword>
<dbReference type="Pfam" id="PF00528">
    <property type="entry name" value="BPD_transp_1"/>
    <property type="match status" value="1"/>
</dbReference>
<feature type="transmembrane region" description="Helical" evidence="7">
    <location>
        <begin position="263"/>
        <end position="286"/>
    </location>
</feature>
<dbReference type="PANTHER" id="PTHR43227:SF8">
    <property type="entry name" value="DIACETYLCHITOBIOSE UPTAKE SYSTEM PERMEASE PROTEIN DASB"/>
    <property type="match status" value="1"/>
</dbReference>
<reference evidence="9 10" key="1">
    <citation type="submission" date="2020-08" db="EMBL/GenBank/DDBJ databases">
        <title>Sequencing the genomes of 1000 actinobacteria strains.</title>
        <authorList>
            <person name="Klenk H.-P."/>
        </authorList>
    </citation>
    <scope>NUCLEOTIDE SEQUENCE [LARGE SCALE GENOMIC DNA]</scope>
    <source>
        <strain evidence="9 10">DSM 43768</strain>
    </source>
</reference>
<evidence type="ECO:0000313" key="9">
    <source>
        <dbReference type="EMBL" id="MBB6548858.1"/>
    </source>
</evidence>
<dbReference type="GO" id="GO:0005886">
    <property type="term" value="C:plasma membrane"/>
    <property type="evidence" value="ECO:0007669"/>
    <property type="project" value="UniProtKB-SubCell"/>
</dbReference>
<sequence>MSKRAAAAFLAPFLILFAAFFVAPIGYALVQSLTRVERSGLLGLRGSTTEFAGLANYGAALSDGDYLGSIGRILLFALIIVPLMVVLSTVLALVLEAGLSRWPRFFRTSFFLPYGIPGVIASIMWGFLYAPGTSPFTPVFTALGAEADLLGPGTVFWSIMNVVLWQFVGYNMLIVVAQLQSIPQVLYEAARMDGATRWTIARTVQLPLIRPALVLVTVFTIIGSLQLFNEPLVMQPLSTGISSTYTPTLTAYKEAFNSNNLNLAAAESIILALVICVLSFGFLRLVQRGRR</sequence>
<dbReference type="SUPFAM" id="SSF161098">
    <property type="entry name" value="MetI-like"/>
    <property type="match status" value="1"/>
</dbReference>
<comment type="caution">
    <text evidence="9">The sequence shown here is derived from an EMBL/GenBank/DDBJ whole genome shotgun (WGS) entry which is preliminary data.</text>
</comment>
<dbReference type="CDD" id="cd06261">
    <property type="entry name" value="TM_PBP2"/>
    <property type="match status" value="1"/>
</dbReference>
<feature type="transmembrane region" description="Helical" evidence="7">
    <location>
        <begin position="111"/>
        <end position="130"/>
    </location>
</feature>
<dbReference type="AlphaFoldDB" id="A0A7X0NSK9"/>
<dbReference type="PROSITE" id="PS50928">
    <property type="entry name" value="ABC_TM1"/>
    <property type="match status" value="1"/>
</dbReference>
<dbReference type="Proteomes" id="UP000565579">
    <property type="component" value="Unassembled WGS sequence"/>
</dbReference>
<feature type="domain" description="ABC transmembrane type-1" evidence="8">
    <location>
        <begin position="70"/>
        <end position="282"/>
    </location>
</feature>
<dbReference type="Gene3D" id="1.10.3720.10">
    <property type="entry name" value="MetI-like"/>
    <property type="match status" value="1"/>
</dbReference>
<name>A0A7X0NSK9_9ACTN</name>